<dbReference type="Gene3D" id="3.90.1720.10">
    <property type="entry name" value="endopeptidase domain like (from Nostoc punctiforme)"/>
    <property type="match status" value="1"/>
</dbReference>
<dbReference type="PROSITE" id="PS51257">
    <property type="entry name" value="PROKAR_LIPOPROTEIN"/>
    <property type="match status" value="1"/>
</dbReference>
<keyword evidence="4" id="KW-1185">Reference proteome</keyword>
<comment type="caution">
    <text evidence="3">The sequence shown here is derived from an EMBL/GenBank/DDBJ whole genome shotgun (WGS) entry which is preliminary data.</text>
</comment>
<gene>
    <name evidence="3" type="ORF">KSZ_61660</name>
</gene>
<dbReference type="RefSeq" id="WP_201365777.1">
    <property type="nucleotide sequence ID" value="NZ_BNJJ01000022.1"/>
</dbReference>
<proteinExistence type="predicted"/>
<keyword evidence="1" id="KW-0472">Membrane</keyword>
<dbReference type="Pfam" id="PF05257">
    <property type="entry name" value="CHAP"/>
    <property type="match status" value="1"/>
</dbReference>
<keyword evidence="1" id="KW-1133">Transmembrane helix</keyword>
<evidence type="ECO:0000259" key="2">
    <source>
        <dbReference type="Pfam" id="PF05257"/>
    </source>
</evidence>
<dbReference type="Proteomes" id="UP000635565">
    <property type="component" value="Unassembled WGS sequence"/>
</dbReference>
<organism evidence="3 4">
    <name type="scientific">Dictyobacter formicarum</name>
    <dbReference type="NCBI Taxonomy" id="2778368"/>
    <lineage>
        <taxon>Bacteria</taxon>
        <taxon>Bacillati</taxon>
        <taxon>Chloroflexota</taxon>
        <taxon>Ktedonobacteria</taxon>
        <taxon>Ktedonobacterales</taxon>
        <taxon>Dictyobacteraceae</taxon>
        <taxon>Dictyobacter</taxon>
    </lineage>
</organism>
<keyword evidence="1" id="KW-0812">Transmembrane</keyword>
<evidence type="ECO:0000313" key="4">
    <source>
        <dbReference type="Proteomes" id="UP000635565"/>
    </source>
</evidence>
<dbReference type="EMBL" id="BNJJ01000022">
    <property type="protein sequence ID" value="GHO88160.1"/>
    <property type="molecule type" value="Genomic_DNA"/>
</dbReference>
<sequence length="209" mass="21951">MGAFGKVFGCLGALAVGCLLVVILMVAAVIVPLLGSGTSTDFLAGGGGGSSSVVAQAAQQLVAHIFGPLANDYDPADRFLQPVIGYWKGICHTDTGALCAVAMPNNLQCVYFVAAAQWLGGNPLPRIMNAEDFWPAYAHQAGWQEIPSPSSFPTSPPVAPHVGDLIVWQGGAHLEQGKWVEYGHIAVVLAFQAPMGGTMDRLPWLKPTR</sequence>
<evidence type="ECO:0000256" key="1">
    <source>
        <dbReference type="SAM" id="Phobius"/>
    </source>
</evidence>
<dbReference type="InterPro" id="IPR007921">
    <property type="entry name" value="CHAP_dom"/>
</dbReference>
<reference evidence="3 4" key="1">
    <citation type="journal article" date="2021" name="Int. J. Syst. Evol. Microbiol.">
        <title>Reticulibacter mediterranei gen. nov., sp. nov., within the new family Reticulibacteraceae fam. nov., and Ktedonospora formicarum gen. nov., sp. nov., Ktedonobacter robiniae sp. nov., Dictyobacter formicarum sp. nov. and Dictyobacter arantiisoli sp. nov., belonging to the class Ktedonobacteria.</title>
        <authorList>
            <person name="Yabe S."/>
            <person name="Zheng Y."/>
            <person name="Wang C.M."/>
            <person name="Sakai Y."/>
            <person name="Abe K."/>
            <person name="Yokota A."/>
            <person name="Donadio S."/>
            <person name="Cavaletti L."/>
            <person name="Monciardini P."/>
        </authorList>
    </citation>
    <scope>NUCLEOTIDE SEQUENCE [LARGE SCALE GENOMIC DNA]</scope>
    <source>
        <strain evidence="3 4">SOSP1-9</strain>
    </source>
</reference>
<feature type="transmembrane region" description="Helical" evidence="1">
    <location>
        <begin position="7"/>
        <end position="34"/>
    </location>
</feature>
<evidence type="ECO:0000313" key="3">
    <source>
        <dbReference type="EMBL" id="GHO88160.1"/>
    </source>
</evidence>
<name>A0ABQ3VQA5_9CHLR</name>
<feature type="domain" description="Peptidase C51" evidence="2">
    <location>
        <begin position="105"/>
        <end position="191"/>
    </location>
</feature>
<dbReference type="SUPFAM" id="SSF54001">
    <property type="entry name" value="Cysteine proteinases"/>
    <property type="match status" value="1"/>
</dbReference>
<accession>A0ABQ3VQA5</accession>
<dbReference type="InterPro" id="IPR038765">
    <property type="entry name" value="Papain-like_cys_pep_sf"/>
</dbReference>
<protein>
    <recommendedName>
        <fullName evidence="2">Peptidase C51 domain-containing protein</fullName>
    </recommendedName>
</protein>